<dbReference type="EMBL" id="JPRI01000001">
    <property type="protein sequence ID" value="KFF28198.1"/>
    <property type="molecule type" value="Genomic_DNA"/>
</dbReference>
<name>A0ABR4USJ9_9FLAO</name>
<proteinExistence type="predicted"/>
<dbReference type="Proteomes" id="UP000028719">
    <property type="component" value="Unassembled WGS sequence"/>
</dbReference>
<gene>
    <name evidence="1" type="ORF">IW16_03000</name>
</gene>
<comment type="caution">
    <text evidence="1">The sequence shown here is derived from an EMBL/GenBank/DDBJ whole genome shotgun (WGS) entry which is preliminary data.</text>
</comment>
<accession>A0ABR4USJ9</accession>
<protein>
    <submittedName>
        <fullName evidence="1">Uncharacterized protein</fullName>
    </submittedName>
</protein>
<sequence>MKILNDSNKLFYLKSANVIGGQNILLFFRQADKYILRNTAENQYDYINVSLILWMENPNDANNECLKIKQYFLDNTVSIDTINDTEIEFIGNYDYQIKVKKYDENRIDQFTEDWIDRYLYATKFAFEQMAMAVNYYNLIKEIVNIARFSKEEIANKIMDKVDCFEQENNIKID</sequence>
<evidence type="ECO:0000313" key="2">
    <source>
        <dbReference type="Proteomes" id="UP000028719"/>
    </source>
</evidence>
<reference evidence="1 2" key="1">
    <citation type="submission" date="2014-07" db="EMBL/GenBank/DDBJ databases">
        <title>Genome of Chryseobacterium vrystaatense LMG 22846.</title>
        <authorList>
            <person name="Pipes S.E."/>
            <person name="Stropko S.J."/>
            <person name="Newman J.D."/>
        </authorList>
    </citation>
    <scope>NUCLEOTIDE SEQUENCE [LARGE SCALE GENOMIC DNA]</scope>
    <source>
        <strain evidence="1 2">LMG 22846</strain>
    </source>
</reference>
<dbReference type="RefSeq" id="WP_034739526.1">
    <property type="nucleotide sequence ID" value="NZ_JPRI01000001.1"/>
</dbReference>
<keyword evidence="2" id="KW-1185">Reference proteome</keyword>
<organism evidence="1 2">
    <name type="scientific">Chryseobacterium vrystaatense</name>
    <dbReference type="NCBI Taxonomy" id="307480"/>
    <lineage>
        <taxon>Bacteria</taxon>
        <taxon>Pseudomonadati</taxon>
        <taxon>Bacteroidota</taxon>
        <taxon>Flavobacteriia</taxon>
        <taxon>Flavobacteriales</taxon>
        <taxon>Weeksellaceae</taxon>
        <taxon>Chryseobacterium group</taxon>
        <taxon>Chryseobacterium</taxon>
    </lineage>
</organism>
<evidence type="ECO:0000313" key="1">
    <source>
        <dbReference type="EMBL" id="KFF28198.1"/>
    </source>
</evidence>